<dbReference type="Proteomes" id="UP000199205">
    <property type="component" value="Unassembled WGS sequence"/>
</dbReference>
<reference evidence="1 2" key="1">
    <citation type="submission" date="2016-08" db="EMBL/GenBank/DDBJ databases">
        <authorList>
            <person name="Seilhamer J.J."/>
        </authorList>
    </citation>
    <scope>NUCLEOTIDE SEQUENCE [LARGE SCALE GENOMIC DNA]</scope>
    <source>
        <strain evidence="1 2">P1-7</strain>
    </source>
</reference>
<evidence type="ECO:0000313" key="2">
    <source>
        <dbReference type="Proteomes" id="UP000199205"/>
    </source>
</evidence>
<protein>
    <recommendedName>
        <fullName evidence="3">Phage major capsid protein</fullName>
    </recommendedName>
</protein>
<proteinExistence type="predicted"/>
<dbReference type="RefSeq" id="WP_092573985.1">
    <property type="nucleotide sequence ID" value="NZ_FMAF01000006.1"/>
</dbReference>
<sequence>MAINLAQIRDLLLPGLRGVTGKYDQIPARWPNVFTKGNSKMALERTASMRYLGLAKLKTEGGQTAFDNQAGERYIYNQEHNEIALGYAITRKAIDDNLYKAQFQPSNLGLMQSFAQTKEIYGWNVFNTANVYNPAIGGDGVSLIASNHPIDGGTIANTPAVQVDLNESALLNAMTTIPVTFLDNAGLKTFSRARKLVVPNALEPVAIRLTKTELRPGTADNDVNAILSTSGGLPDGYTVSEFLTSNFAWFLLTNIEGLLYLDRISFETDMQVDFTTDNLLVKGYARYSFGYYDWRAIWGSLPTA</sequence>
<organism evidence="1 2">
    <name type="scientific">Rhizobium lusitanum</name>
    <dbReference type="NCBI Taxonomy" id="293958"/>
    <lineage>
        <taxon>Bacteria</taxon>
        <taxon>Pseudomonadati</taxon>
        <taxon>Pseudomonadota</taxon>
        <taxon>Alphaproteobacteria</taxon>
        <taxon>Hyphomicrobiales</taxon>
        <taxon>Rhizobiaceae</taxon>
        <taxon>Rhizobium/Agrobacterium group</taxon>
        <taxon>Rhizobium</taxon>
    </lineage>
</organism>
<dbReference type="OrthoDB" id="9806592at2"/>
<accession>A0A1C3VR93</accession>
<evidence type="ECO:0000313" key="1">
    <source>
        <dbReference type="EMBL" id="SCB30323.1"/>
    </source>
</evidence>
<dbReference type="EMBL" id="FMAF01000006">
    <property type="protein sequence ID" value="SCB30323.1"/>
    <property type="molecule type" value="Genomic_DNA"/>
</dbReference>
<evidence type="ECO:0008006" key="3">
    <source>
        <dbReference type="Google" id="ProtNLM"/>
    </source>
</evidence>
<dbReference type="AlphaFoldDB" id="A0A1C3VR93"/>
<name>A0A1C3VR93_9HYPH</name>
<gene>
    <name evidence="1" type="ORF">GA0061101_10692</name>
</gene>